<dbReference type="PANTHER" id="PTHR24180">
    <property type="entry name" value="CYCLIN-DEPENDENT KINASE INHIBITOR 2C-RELATED"/>
    <property type="match status" value="1"/>
</dbReference>
<protein>
    <recommendedName>
        <fullName evidence="7">Ankyrin</fullName>
    </recommendedName>
</protein>
<comment type="caution">
    <text evidence="5">The sequence shown here is derived from an EMBL/GenBank/DDBJ whole genome shotgun (WGS) entry which is preliminary data.</text>
</comment>
<evidence type="ECO:0000256" key="3">
    <source>
        <dbReference type="PROSITE-ProRule" id="PRU00023"/>
    </source>
</evidence>
<dbReference type="InterPro" id="IPR036770">
    <property type="entry name" value="Ankyrin_rpt-contain_sf"/>
</dbReference>
<feature type="repeat" description="ANK" evidence="3">
    <location>
        <begin position="333"/>
        <end position="365"/>
    </location>
</feature>
<evidence type="ECO:0000313" key="5">
    <source>
        <dbReference type="EMBL" id="CAG8962106.1"/>
    </source>
</evidence>
<keyword evidence="2 3" id="KW-0040">ANK repeat</keyword>
<reference evidence="5" key="1">
    <citation type="submission" date="2021-07" db="EMBL/GenBank/DDBJ databases">
        <authorList>
            <person name="Durling M."/>
        </authorList>
    </citation>
    <scope>NUCLEOTIDE SEQUENCE</scope>
</reference>
<accession>A0A9N9PW58</accession>
<feature type="repeat" description="ANK" evidence="3">
    <location>
        <begin position="234"/>
        <end position="266"/>
    </location>
</feature>
<sequence>MTSMVQFAHFSVQEYLQSDNILRGRVSEFHLDPTASNIQSTESCFAYLLFMGSQKPELTVEIFQRFPLFDYARACWPYHFNEIEMLSEHAKPSSTSRSYILALGFLKGDSEAWKLSTTLEIFDYSKKQNDEISWLGTNEKRLRRIVDGQPVLVLGNGAMEPTSFLSLLGFESLLEKILSVTPRSTISASGYSKDDISNKDYLRPPLHNAALGGHVNTVRILLKYGFYVNQRGGLGDSPLHVACIEGNLEVAHILLEAGADVDIKDGHGHPVLLYPCYKNDVALTRLLLEAGADVNAKTSKGIPALLVTVAREVIEMASLLLEFGADVNCRGTSPGTPLETAAQAGDTRMVDLLLRNGADTLGRQRTDWLEEVYTAELRDAVTVRYLQAIDELKFKKKLAWEETKFLSNDSWESILILAEEERDKLERRISDLEETKTVYRYNKYTVKEQEERIRMLRDVRARLRGPDSAAT</sequence>
<organism evidence="5 6">
    <name type="scientific">Hymenoscyphus fraxineus</name>
    <dbReference type="NCBI Taxonomy" id="746836"/>
    <lineage>
        <taxon>Eukaryota</taxon>
        <taxon>Fungi</taxon>
        <taxon>Dikarya</taxon>
        <taxon>Ascomycota</taxon>
        <taxon>Pezizomycotina</taxon>
        <taxon>Leotiomycetes</taxon>
        <taxon>Helotiales</taxon>
        <taxon>Helotiaceae</taxon>
        <taxon>Hymenoscyphus</taxon>
    </lineage>
</organism>
<dbReference type="PROSITE" id="PS50297">
    <property type="entry name" value="ANK_REP_REGION"/>
    <property type="match status" value="3"/>
</dbReference>
<evidence type="ECO:0008006" key="7">
    <source>
        <dbReference type="Google" id="ProtNLM"/>
    </source>
</evidence>
<keyword evidence="4" id="KW-0175">Coiled coil</keyword>
<feature type="repeat" description="ANK" evidence="3">
    <location>
        <begin position="201"/>
        <end position="233"/>
    </location>
</feature>
<feature type="coiled-coil region" evidence="4">
    <location>
        <begin position="408"/>
        <end position="442"/>
    </location>
</feature>
<dbReference type="SUPFAM" id="SSF48403">
    <property type="entry name" value="Ankyrin repeat"/>
    <property type="match status" value="1"/>
</dbReference>
<evidence type="ECO:0000256" key="4">
    <source>
        <dbReference type="SAM" id="Coils"/>
    </source>
</evidence>
<dbReference type="Proteomes" id="UP000696280">
    <property type="component" value="Unassembled WGS sequence"/>
</dbReference>
<dbReference type="Pfam" id="PF12796">
    <property type="entry name" value="Ank_2"/>
    <property type="match status" value="2"/>
</dbReference>
<dbReference type="InterPro" id="IPR002110">
    <property type="entry name" value="Ankyrin_rpt"/>
</dbReference>
<dbReference type="Gene3D" id="1.25.40.20">
    <property type="entry name" value="Ankyrin repeat-containing domain"/>
    <property type="match status" value="1"/>
</dbReference>
<dbReference type="PROSITE" id="PS50088">
    <property type="entry name" value="ANK_REPEAT"/>
    <property type="match status" value="4"/>
</dbReference>
<dbReference type="PANTHER" id="PTHR24180:SF42">
    <property type="entry name" value="FORK-HEAD DOMAIN-CONTAINING PROTEIN"/>
    <property type="match status" value="1"/>
</dbReference>
<keyword evidence="1" id="KW-0677">Repeat</keyword>
<evidence type="ECO:0000256" key="2">
    <source>
        <dbReference type="ARBA" id="ARBA00023043"/>
    </source>
</evidence>
<keyword evidence="6" id="KW-1185">Reference proteome</keyword>
<dbReference type="AlphaFoldDB" id="A0A9N9PW58"/>
<dbReference type="PRINTS" id="PR01415">
    <property type="entry name" value="ANKYRIN"/>
</dbReference>
<dbReference type="EMBL" id="CAJVRL010000127">
    <property type="protein sequence ID" value="CAG8962106.1"/>
    <property type="molecule type" value="Genomic_DNA"/>
</dbReference>
<proteinExistence type="predicted"/>
<evidence type="ECO:0000313" key="6">
    <source>
        <dbReference type="Proteomes" id="UP000696280"/>
    </source>
</evidence>
<dbReference type="InterPro" id="IPR051637">
    <property type="entry name" value="Ank_repeat_dom-contain_49"/>
</dbReference>
<name>A0A9N9PW58_9HELO</name>
<feature type="repeat" description="ANK" evidence="3">
    <location>
        <begin position="267"/>
        <end position="299"/>
    </location>
</feature>
<dbReference type="SMART" id="SM00248">
    <property type="entry name" value="ANK"/>
    <property type="match status" value="5"/>
</dbReference>
<evidence type="ECO:0000256" key="1">
    <source>
        <dbReference type="ARBA" id="ARBA00022737"/>
    </source>
</evidence>
<dbReference type="OrthoDB" id="341259at2759"/>
<gene>
    <name evidence="5" type="ORF">HYFRA_00005149</name>
</gene>